<evidence type="ECO:0000256" key="13">
    <source>
        <dbReference type="SAM" id="Phobius"/>
    </source>
</evidence>
<dbReference type="SMART" id="SM00388">
    <property type="entry name" value="HisKA"/>
    <property type="match status" value="1"/>
</dbReference>
<evidence type="ECO:0000256" key="6">
    <source>
        <dbReference type="ARBA" id="ARBA00022692"/>
    </source>
</evidence>
<dbReference type="Pfam" id="PF13493">
    <property type="entry name" value="DUF4118"/>
    <property type="match status" value="1"/>
</dbReference>
<accession>A0ABT1LC86</accession>
<gene>
    <name evidence="15" type="ORF">NK718_11385</name>
</gene>
<evidence type="ECO:0000313" key="15">
    <source>
        <dbReference type="EMBL" id="MCP8939121.1"/>
    </source>
</evidence>
<evidence type="ECO:0000256" key="7">
    <source>
        <dbReference type="ARBA" id="ARBA00022741"/>
    </source>
</evidence>
<feature type="transmembrane region" description="Helical" evidence="13">
    <location>
        <begin position="51"/>
        <end position="79"/>
    </location>
</feature>
<dbReference type="EMBL" id="JANCLU010000009">
    <property type="protein sequence ID" value="MCP8939121.1"/>
    <property type="molecule type" value="Genomic_DNA"/>
</dbReference>
<organism evidence="15 16">
    <name type="scientific">Alsobacter ponti</name>
    <dbReference type="NCBI Taxonomy" id="2962936"/>
    <lineage>
        <taxon>Bacteria</taxon>
        <taxon>Pseudomonadati</taxon>
        <taxon>Pseudomonadota</taxon>
        <taxon>Alphaproteobacteria</taxon>
        <taxon>Hyphomicrobiales</taxon>
        <taxon>Alsobacteraceae</taxon>
        <taxon>Alsobacter</taxon>
    </lineage>
</organism>
<dbReference type="SMART" id="SM00387">
    <property type="entry name" value="HATPase_c"/>
    <property type="match status" value="1"/>
</dbReference>
<keyword evidence="7" id="KW-0547">Nucleotide-binding</keyword>
<keyword evidence="6 13" id="KW-0812">Transmembrane</keyword>
<feature type="transmembrane region" description="Helical" evidence="13">
    <location>
        <begin position="20"/>
        <end position="44"/>
    </location>
</feature>
<keyword evidence="11" id="KW-0902">Two-component regulatory system</keyword>
<keyword evidence="5" id="KW-0808">Transferase</keyword>
<evidence type="ECO:0000256" key="3">
    <source>
        <dbReference type="ARBA" id="ARBA00012438"/>
    </source>
</evidence>
<dbReference type="CDD" id="cd00075">
    <property type="entry name" value="HATPase"/>
    <property type="match status" value="1"/>
</dbReference>
<feature type="transmembrane region" description="Helical" evidence="13">
    <location>
        <begin position="99"/>
        <end position="119"/>
    </location>
</feature>
<keyword evidence="9" id="KW-0067">ATP-binding</keyword>
<dbReference type="InterPro" id="IPR025201">
    <property type="entry name" value="KdpD_TM"/>
</dbReference>
<dbReference type="EC" id="2.7.13.3" evidence="3"/>
<dbReference type="InterPro" id="IPR038318">
    <property type="entry name" value="KdpD_sf"/>
</dbReference>
<evidence type="ECO:0000259" key="14">
    <source>
        <dbReference type="PROSITE" id="PS50109"/>
    </source>
</evidence>
<keyword evidence="10 13" id="KW-1133">Transmembrane helix</keyword>
<dbReference type="InterPro" id="IPR036097">
    <property type="entry name" value="HisK_dim/P_sf"/>
</dbReference>
<dbReference type="InterPro" id="IPR004358">
    <property type="entry name" value="Sig_transdc_His_kin-like_C"/>
</dbReference>
<dbReference type="Proteomes" id="UP001205890">
    <property type="component" value="Unassembled WGS sequence"/>
</dbReference>
<dbReference type="InterPro" id="IPR052023">
    <property type="entry name" value="Histidine_kinase_KdpD"/>
</dbReference>
<evidence type="ECO:0000256" key="1">
    <source>
        <dbReference type="ARBA" id="ARBA00000085"/>
    </source>
</evidence>
<dbReference type="InterPro" id="IPR003594">
    <property type="entry name" value="HATPase_dom"/>
</dbReference>
<dbReference type="Pfam" id="PF02518">
    <property type="entry name" value="HATPase_c"/>
    <property type="match status" value="1"/>
</dbReference>
<comment type="caution">
    <text evidence="15">The sequence shown here is derived from an EMBL/GenBank/DDBJ whole genome shotgun (WGS) entry which is preliminary data.</text>
</comment>
<dbReference type="InterPro" id="IPR005467">
    <property type="entry name" value="His_kinase_dom"/>
</dbReference>
<dbReference type="PROSITE" id="PS50109">
    <property type="entry name" value="HIS_KIN"/>
    <property type="match status" value="1"/>
</dbReference>
<comment type="subcellular location">
    <subcellularLocation>
        <location evidence="2">Membrane</location>
        <topology evidence="2">Multi-pass membrane protein</topology>
    </subcellularLocation>
</comment>
<dbReference type="PRINTS" id="PR00344">
    <property type="entry name" value="BCTRLSENSOR"/>
</dbReference>
<dbReference type="PANTHER" id="PTHR45569">
    <property type="entry name" value="SENSOR PROTEIN KDPD"/>
    <property type="match status" value="1"/>
</dbReference>
<sequence>MAQSPPRAETPAPALRGRRAPPAVTVFVVVAGAVGLGALLAGALPISSIQLVFLVAVLLAAAAHGVVAGVAAALLASLAFNFFFIPPLYTFLIADPSEVFALGVFLVAAVVTGSVAGRMRQQADAARRRAALVQSLSDYSTRLAGCRGVEDALAACVEEIARALGAGAAALSPSGERVLHASPATMTLRHGDWLAAGIAARSGNIARRPAEPSDEQRCEFHPVRAAGRLVAVVGVERPPSGGEETEPALMGIVRQTESVLSRLAHEEAAARARGAAEEERLRNAVLSSVSHDLRTPLAVILGAATSLRELGPAMPPVARDDLLASIEDEAGRLSRLVASLLDMTRVEAGALVVRPDWVDLDDVLRAACERARRAHPGLRVETERRDAPALVRVDETLLGQTLFNLLDNAAIHGGGGVVRLRAWVEQDALLLAVSDDGPGVPSSEQAAIFEKFRRGTRETGRGEGTGLGLAVARGMVVATGGALTLRSPVADGRGACFEIRLPGAAVVPGGQE</sequence>
<dbReference type="PANTHER" id="PTHR45569:SF1">
    <property type="entry name" value="SENSOR PROTEIN KDPD"/>
    <property type="match status" value="1"/>
</dbReference>
<keyword evidence="16" id="KW-1185">Reference proteome</keyword>
<dbReference type="InterPro" id="IPR036890">
    <property type="entry name" value="HATPase_C_sf"/>
</dbReference>
<evidence type="ECO:0000256" key="5">
    <source>
        <dbReference type="ARBA" id="ARBA00022679"/>
    </source>
</evidence>
<dbReference type="InterPro" id="IPR003661">
    <property type="entry name" value="HisK_dim/P_dom"/>
</dbReference>
<evidence type="ECO:0000256" key="12">
    <source>
        <dbReference type="ARBA" id="ARBA00023136"/>
    </source>
</evidence>
<proteinExistence type="predicted"/>
<dbReference type="CDD" id="cd00082">
    <property type="entry name" value="HisKA"/>
    <property type="match status" value="1"/>
</dbReference>
<comment type="catalytic activity">
    <reaction evidence="1">
        <text>ATP + protein L-histidine = ADP + protein N-phospho-L-histidine.</text>
        <dbReference type="EC" id="2.7.13.3"/>
    </reaction>
</comment>
<dbReference type="RefSeq" id="WP_254741990.1">
    <property type="nucleotide sequence ID" value="NZ_JANCLU010000009.1"/>
</dbReference>
<dbReference type="Gene3D" id="1.20.120.620">
    <property type="entry name" value="Backbone structure of the membrane domain of e. Coli histidine kinase receptor kdpd"/>
    <property type="match status" value="1"/>
</dbReference>
<evidence type="ECO:0000256" key="9">
    <source>
        <dbReference type="ARBA" id="ARBA00022840"/>
    </source>
</evidence>
<keyword evidence="12 13" id="KW-0472">Membrane</keyword>
<evidence type="ECO:0000256" key="4">
    <source>
        <dbReference type="ARBA" id="ARBA00022553"/>
    </source>
</evidence>
<dbReference type="SUPFAM" id="SSF55874">
    <property type="entry name" value="ATPase domain of HSP90 chaperone/DNA topoisomerase II/histidine kinase"/>
    <property type="match status" value="1"/>
</dbReference>
<dbReference type="Pfam" id="PF00512">
    <property type="entry name" value="HisKA"/>
    <property type="match status" value="1"/>
</dbReference>
<protein>
    <recommendedName>
        <fullName evidence="3">histidine kinase</fullName>
        <ecNumber evidence="3">2.7.13.3</ecNumber>
    </recommendedName>
</protein>
<feature type="domain" description="Histidine kinase" evidence="14">
    <location>
        <begin position="288"/>
        <end position="505"/>
    </location>
</feature>
<dbReference type="SUPFAM" id="SSF47384">
    <property type="entry name" value="Homodimeric domain of signal transducing histidine kinase"/>
    <property type="match status" value="1"/>
</dbReference>
<evidence type="ECO:0000256" key="10">
    <source>
        <dbReference type="ARBA" id="ARBA00022989"/>
    </source>
</evidence>
<name>A0ABT1LC86_9HYPH</name>
<keyword evidence="8" id="KW-0418">Kinase</keyword>
<evidence type="ECO:0000256" key="11">
    <source>
        <dbReference type="ARBA" id="ARBA00023012"/>
    </source>
</evidence>
<reference evidence="15 16" key="1">
    <citation type="submission" date="2022-07" db="EMBL/GenBank/DDBJ databases">
        <authorList>
            <person name="Li W.-J."/>
            <person name="Deng Q.-Q."/>
        </authorList>
    </citation>
    <scope>NUCLEOTIDE SEQUENCE [LARGE SCALE GENOMIC DNA]</scope>
    <source>
        <strain evidence="15 16">SYSU M60028</strain>
    </source>
</reference>
<dbReference type="Gene3D" id="1.10.287.130">
    <property type="match status" value="1"/>
</dbReference>
<evidence type="ECO:0000313" key="16">
    <source>
        <dbReference type="Proteomes" id="UP001205890"/>
    </source>
</evidence>
<evidence type="ECO:0000256" key="2">
    <source>
        <dbReference type="ARBA" id="ARBA00004141"/>
    </source>
</evidence>
<keyword evidence="4" id="KW-0597">Phosphoprotein</keyword>
<dbReference type="Gene3D" id="3.30.565.10">
    <property type="entry name" value="Histidine kinase-like ATPase, C-terminal domain"/>
    <property type="match status" value="1"/>
</dbReference>
<evidence type="ECO:0000256" key="8">
    <source>
        <dbReference type="ARBA" id="ARBA00022777"/>
    </source>
</evidence>